<feature type="transmembrane region" description="Helical" evidence="11">
    <location>
        <begin position="99"/>
        <end position="122"/>
    </location>
</feature>
<dbReference type="InterPro" id="IPR048279">
    <property type="entry name" value="MdtK-like"/>
</dbReference>
<feature type="compositionally biased region" description="Acidic residues" evidence="10">
    <location>
        <begin position="480"/>
        <end position="490"/>
    </location>
</feature>
<feature type="transmembrane region" description="Helical" evidence="11">
    <location>
        <begin position="180"/>
        <end position="201"/>
    </location>
</feature>
<organism evidence="12 13">
    <name type="scientific">Natronoglomus mannanivorans</name>
    <dbReference type="NCBI Taxonomy" id="2979990"/>
    <lineage>
        <taxon>Archaea</taxon>
        <taxon>Methanobacteriati</taxon>
        <taxon>Methanobacteriota</taxon>
        <taxon>Stenosarchaea group</taxon>
        <taxon>Halobacteria</taxon>
        <taxon>Halobacteriales</taxon>
        <taxon>Natrialbaceae</taxon>
        <taxon>Natronoglomus</taxon>
    </lineage>
</organism>
<keyword evidence="8 11" id="KW-0472">Membrane</keyword>
<dbReference type="PANTHER" id="PTHR43298">
    <property type="entry name" value="MULTIDRUG RESISTANCE PROTEIN NORM-RELATED"/>
    <property type="match status" value="1"/>
</dbReference>
<accession>A0AAP2YYI6</accession>
<evidence type="ECO:0000256" key="6">
    <source>
        <dbReference type="ARBA" id="ARBA00022989"/>
    </source>
</evidence>
<keyword evidence="7" id="KW-0406">Ion transport</keyword>
<evidence type="ECO:0000256" key="1">
    <source>
        <dbReference type="ARBA" id="ARBA00004651"/>
    </source>
</evidence>
<evidence type="ECO:0000256" key="8">
    <source>
        <dbReference type="ARBA" id="ARBA00023136"/>
    </source>
</evidence>
<protein>
    <recommendedName>
        <fullName evidence="9">Multidrug-efflux transporter</fullName>
    </recommendedName>
</protein>
<dbReference type="GO" id="GO:0015297">
    <property type="term" value="F:antiporter activity"/>
    <property type="evidence" value="ECO:0007669"/>
    <property type="project" value="UniProtKB-KW"/>
</dbReference>
<dbReference type="NCBIfam" id="TIGR00797">
    <property type="entry name" value="matE"/>
    <property type="match status" value="1"/>
</dbReference>
<evidence type="ECO:0000256" key="10">
    <source>
        <dbReference type="SAM" id="MobiDB-lite"/>
    </source>
</evidence>
<feature type="transmembrane region" description="Helical" evidence="11">
    <location>
        <begin position="371"/>
        <end position="395"/>
    </location>
</feature>
<feature type="transmembrane region" description="Helical" evidence="11">
    <location>
        <begin position="57"/>
        <end position="87"/>
    </location>
</feature>
<dbReference type="GO" id="GO:0042910">
    <property type="term" value="F:xenobiotic transmembrane transporter activity"/>
    <property type="evidence" value="ECO:0007669"/>
    <property type="project" value="InterPro"/>
</dbReference>
<evidence type="ECO:0000256" key="11">
    <source>
        <dbReference type="SAM" id="Phobius"/>
    </source>
</evidence>
<feature type="transmembrane region" description="Helical" evidence="11">
    <location>
        <begin position="146"/>
        <end position="168"/>
    </location>
</feature>
<dbReference type="Pfam" id="PF01554">
    <property type="entry name" value="MatE"/>
    <property type="match status" value="2"/>
</dbReference>
<reference evidence="12" key="1">
    <citation type="submission" date="2022-09" db="EMBL/GenBank/DDBJ databases">
        <title>Enrichment on poylsaccharides allowed isolation of novel metabolic and taxonomic groups of Haloarchaea.</title>
        <authorList>
            <person name="Sorokin D.Y."/>
            <person name="Elcheninov A.G."/>
            <person name="Khizhniak T.V."/>
            <person name="Kolganova T.V."/>
            <person name="Kublanov I.V."/>
        </authorList>
    </citation>
    <scope>NUCLEOTIDE SEQUENCE</scope>
    <source>
        <strain evidence="12">AArc-xg1-1</strain>
    </source>
</reference>
<keyword evidence="4" id="KW-1003">Cell membrane</keyword>
<sequence length="503" mass="53147">MVSGGVESESQSESDLTDGSLVRPMFRLAWPLVVIQLLQVAYNVGDTFWLGALSETAVGAISLAFPLIFLLISIGGGFTAAGAILIAQHTGAESGKDGLIAGQTLSFISIVAVCLGILGYFLTDPMLAQLPADPDTQATIIPQAAAYMRVFFLGMPFLFGFFVFVSLMRGYGNTRAPMRVMFVSVVINVALDPLLIFGIGPFPRLEIQGAAVATVFSRGVATALGLYILFYTDMGPTIEREHLIPRLEYVREITRLGVPTALEQSMSSLAMVTLTAMIATFPPAVVAAYGLGNRLISLAFLPAMGMGQATDTIVGKNLGAGKPERAERATWIASGVIAVIMLAGALIAFTFPEPIVGVFMMADTAGAADTIAYGSTYLRFAAVMFVFMGVLQVILGAFRGAGNTKTALAFSVVTLWFARVPVTLFLALDWTLAVPVLGPLSALDWGTTGIWIGVVAGDIVGAIAAVAWFTRGTWKEAIVDEETEREDEPSNPDAPAATSSSND</sequence>
<dbReference type="AlphaFoldDB" id="A0AAP2YYI6"/>
<evidence type="ECO:0000313" key="12">
    <source>
        <dbReference type="EMBL" id="MCU4741660.1"/>
    </source>
</evidence>
<keyword evidence="5 11" id="KW-0812">Transmembrane</keyword>
<evidence type="ECO:0000256" key="9">
    <source>
        <dbReference type="ARBA" id="ARBA00031636"/>
    </source>
</evidence>
<feature type="transmembrane region" description="Helical" evidence="11">
    <location>
        <begin position="448"/>
        <end position="469"/>
    </location>
</feature>
<dbReference type="CDD" id="cd13142">
    <property type="entry name" value="MATE_like_12"/>
    <property type="match status" value="1"/>
</dbReference>
<evidence type="ECO:0000256" key="2">
    <source>
        <dbReference type="ARBA" id="ARBA00022448"/>
    </source>
</evidence>
<evidence type="ECO:0000313" key="13">
    <source>
        <dbReference type="Proteomes" id="UP001321018"/>
    </source>
</evidence>
<dbReference type="RefSeq" id="WP_338003495.1">
    <property type="nucleotide sequence ID" value="NZ_JAOPKA010000005.1"/>
</dbReference>
<name>A0AAP2YYI6_9EURY</name>
<dbReference type="GO" id="GO:0005886">
    <property type="term" value="C:plasma membrane"/>
    <property type="evidence" value="ECO:0007669"/>
    <property type="project" value="UniProtKB-SubCell"/>
</dbReference>
<feature type="transmembrane region" description="Helical" evidence="11">
    <location>
        <begin position="330"/>
        <end position="351"/>
    </location>
</feature>
<dbReference type="Proteomes" id="UP001321018">
    <property type="component" value="Unassembled WGS sequence"/>
</dbReference>
<dbReference type="InterPro" id="IPR050222">
    <property type="entry name" value="MATE_MdtK"/>
</dbReference>
<keyword evidence="6 11" id="KW-1133">Transmembrane helix</keyword>
<dbReference type="InterPro" id="IPR002528">
    <property type="entry name" value="MATE_fam"/>
</dbReference>
<feature type="transmembrane region" description="Helical" evidence="11">
    <location>
        <begin position="28"/>
        <end position="45"/>
    </location>
</feature>
<proteinExistence type="predicted"/>
<evidence type="ECO:0000256" key="4">
    <source>
        <dbReference type="ARBA" id="ARBA00022475"/>
    </source>
</evidence>
<feature type="transmembrane region" description="Helical" evidence="11">
    <location>
        <begin position="407"/>
        <end position="428"/>
    </location>
</feature>
<dbReference type="PIRSF" id="PIRSF006603">
    <property type="entry name" value="DinF"/>
    <property type="match status" value="1"/>
</dbReference>
<dbReference type="PANTHER" id="PTHR43298:SF2">
    <property type="entry name" value="FMN_FAD EXPORTER YEEO-RELATED"/>
    <property type="match status" value="1"/>
</dbReference>
<keyword evidence="3" id="KW-0050">Antiport</keyword>
<comment type="subcellular location">
    <subcellularLocation>
        <location evidence="1">Cell membrane</location>
        <topology evidence="1">Multi-pass membrane protein</topology>
    </subcellularLocation>
</comment>
<dbReference type="GO" id="GO:0006811">
    <property type="term" value="P:monoatomic ion transport"/>
    <property type="evidence" value="ECO:0007669"/>
    <property type="project" value="UniProtKB-KW"/>
</dbReference>
<evidence type="ECO:0000256" key="5">
    <source>
        <dbReference type="ARBA" id="ARBA00022692"/>
    </source>
</evidence>
<feature type="transmembrane region" description="Helical" evidence="11">
    <location>
        <begin position="207"/>
        <end position="230"/>
    </location>
</feature>
<dbReference type="EMBL" id="JAOPKA010000005">
    <property type="protein sequence ID" value="MCU4741660.1"/>
    <property type="molecule type" value="Genomic_DNA"/>
</dbReference>
<evidence type="ECO:0000256" key="7">
    <source>
        <dbReference type="ARBA" id="ARBA00023065"/>
    </source>
</evidence>
<evidence type="ECO:0000256" key="3">
    <source>
        <dbReference type="ARBA" id="ARBA00022449"/>
    </source>
</evidence>
<feature type="region of interest" description="Disordered" evidence="10">
    <location>
        <begin position="480"/>
        <end position="503"/>
    </location>
</feature>
<keyword evidence="2" id="KW-0813">Transport</keyword>
<gene>
    <name evidence="12" type="ORF">OB960_09655</name>
</gene>
<comment type="caution">
    <text evidence="12">The sequence shown here is derived from an EMBL/GenBank/DDBJ whole genome shotgun (WGS) entry which is preliminary data.</text>
</comment>